<comment type="caution">
    <text evidence="1">The sequence shown here is derived from an EMBL/GenBank/DDBJ whole genome shotgun (WGS) entry which is preliminary data.</text>
</comment>
<dbReference type="Proteomes" id="UP000560131">
    <property type="component" value="Unassembled WGS sequence"/>
</dbReference>
<evidence type="ECO:0000313" key="2">
    <source>
        <dbReference type="Proteomes" id="UP000560131"/>
    </source>
</evidence>
<accession>A0ABR6N8K7</accession>
<evidence type="ECO:0008006" key="3">
    <source>
        <dbReference type="Google" id="ProtNLM"/>
    </source>
</evidence>
<keyword evidence="2" id="KW-1185">Reference proteome</keyword>
<reference evidence="1 2" key="1">
    <citation type="submission" date="2020-08" db="EMBL/GenBank/DDBJ databases">
        <title>Genomic Encyclopedia of Type Strains, Phase IV (KMG-IV): sequencing the most valuable type-strain genomes for metagenomic binning, comparative biology and taxonomic classification.</title>
        <authorList>
            <person name="Goeker M."/>
        </authorList>
    </citation>
    <scope>NUCLEOTIDE SEQUENCE [LARGE SCALE GENOMIC DNA]</scope>
    <source>
        <strain evidence="1 2">DSM 101535</strain>
    </source>
</reference>
<name>A0ABR6N8K7_9SPHN</name>
<proteinExistence type="predicted"/>
<gene>
    <name evidence="1" type="ORF">FHS97_003057</name>
</gene>
<evidence type="ECO:0000313" key="1">
    <source>
        <dbReference type="EMBL" id="MBB5727103.1"/>
    </source>
</evidence>
<dbReference type="EMBL" id="JACIJN010000011">
    <property type="protein sequence ID" value="MBB5727103.1"/>
    <property type="molecule type" value="Genomic_DNA"/>
</dbReference>
<protein>
    <recommendedName>
        <fullName evidence="3">Histidine kinase</fullName>
    </recommendedName>
</protein>
<organism evidence="1 2">
    <name type="scientific">Sphingomonas endophytica</name>
    <dbReference type="NCBI Taxonomy" id="869719"/>
    <lineage>
        <taxon>Bacteria</taxon>
        <taxon>Pseudomonadati</taxon>
        <taxon>Pseudomonadota</taxon>
        <taxon>Alphaproteobacteria</taxon>
        <taxon>Sphingomonadales</taxon>
        <taxon>Sphingomonadaceae</taxon>
        <taxon>Sphingomonas</taxon>
    </lineage>
</organism>
<dbReference type="RefSeq" id="WP_184039799.1">
    <property type="nucleotide sequence ID" value="NZ_BAABAR010000018.1"/>
</dbReference>
<sequence>MPHPPVNRLPAQQRRVPRAALRPRPTVADQLERFTPRFDELIHRARLATSTADFDELEETATVIARDLRAVFRSPTPRAAPLFVTADGKGAMF</sequence>